<dbReference type="AlphaFoldDB" id="A0A1C3NWH1"/>
<dbReference type="EMBL" id="FLUV01000788">
    <property type="protein sequence ID" value="SBW21012.1"/>
    <property type="molecule type" value="Genomic_DNA"/>
</dbReference>
<protein>
    <submittedName>
        <fullName evidence="1">Uncharacterized protein</fullName>
    </submittedName>
</protein>
<accession>A0A1C3NWH1</accession>
<reference evidence="2" key="1">
    <citation type="submission" date="2016-02" db="EMBL/GenBank/DDBJ databases">
        <authorList>
            <person name="Wibberg D."/>
        </authorList>
    </citation>
    <scope>NUCLEOTIDE SEQUENCE [LARGE SCALE GENOMIC DNA]</scope>
</reference>
<keyword evidence="2" id="KW-1185">Reference proteome</keyword>
<sequence length="45" mass="4635">MITAGVIAVEDARAVLIDAGRAAEQTDRDIHAAIAGGFRDEGLTP</sequence>
<proteinExistence type="predicted"/>
<evidence type="ECO:0000313" key="2">
    <source>
        <dbReference type="Proteomes" id="UP000199013"/>
    </source>
</evidence>
<name>A0A1C3NWH1_9ACTN</name>
<gene>
    <name evidence="1" type="ORF">FDG2_1866</name>
</gene>
<dbReference type="Proteomes" id="UP000199013">
    <property type="component" value="Unassembled WGS sequence"/>
</dbReference>
<organism evidence="1 2">
    <name type="scientific">Candidatus Protofrankia californiensis</name>
    <dbReference type="NCBI Taxonomy" id="1839754"/>
    <lineage>
        <taxon>Bacteria</taxon>
        <taxon>Bacillati</taxon>
        <taxon>Actinomycetota</taxon>
        <taxon>Actinomycetes</taxon>
        <taxon>Frankiales</taxon>
        <taxon>Frankiaceae</taxon>
        <taxon>Protofrankia</taxon>
    </lineage>
</organism>
<evidence type="ECO:0000313" key="1">
    <source>
        <dbReference type="EMBL" id="SBW21012.1"/>
    </source>
</evidence>